<accession>A0A9W8ME63</accession>
<dbReference type="OrthoDB" id="3067176at2759"/>
<reference evidence="1" key="1">
    <citation type="submission" date="2022-06" db="EMBL/GenBank/DDBJ databases">
        <title>Genome Sequence of Candolleomyces eurysporus.</title>
        <authorList>
            <person name="Buettner E."/>
        </authorList>
    </citation>
    <scope>NUCLEOTIDE SEQUENCE</scope>
    <source>
        <strain evidence="1">VTCC 930004</strain>
    </source>
</reference>
<dbReference type="Proteomes" id="UP001140091">
    <property type="component" value="Unassembled WGS sequence"/>
</dbReference>
<evidence type="ECO:0000313" key="1">
    <source>
        <dbReference type="EMBL" id="KAJ2927276.1"/>
    </source>
</evidence>
<comment type="caution">
    <text evidence="1">The sequence shown here is derived from an EMBL/GenBank/DDBJ whole genome shotgun (WGS) entry which is preliminary data.</text>
</comment>
<keyword evidence="2" id="KW-1185">Reference proteome</keyword>
<sequence>MSAIEVYLPLDSDLHLTLPRDHANSIYSTSPLTYKLDEEFDFVEIFPTGDRNHLQVGLDPTFVTALFWAITRVKQIINRATRGAVPSVAVNVAIPDELFDNLGMKKPKLLVLLERADINPLWCFGERSTLRQIVSGLQQLGREAIGWILEARWRSQLMGDRSLWDWEDPCALRGLRSILGNYDLTTYVPANSPVHNAHDYSAPGSPTDSIITLTPSLPGSVYLPFFEDDDNETSTESSDDVEVLLQLVLHPTASRYALRYPLADVFGRKPLIENGYVEEDGDAMDVDEE</sequence>
<gene>
    <name evidence="1" type="ORF">H1R20_g9818</name>
</gene>
<evidence type="ECO:0000313" key="2">
    <source>
        <dbReference type="Proteomes" id="UP001140091"/>
    </source>
</evidence>
<dbReference type="EMBL" id="JANBPK010001015">
    <property type="protein sequence ID" value="KAJ2927276.1"/>
    <property type="molecule type" value="Genomic_DNA"/>
</dbReference>
<proteinExistence type="predicted"/>
<protein>
    <submittedName>
        <fullName evidence="1">Uncharacterized protein</fullName>
    </submittedName>
</protein>
<organism evidence="1 2">
    <name type="scientific">Candolleomyces eurysporus</name>
    <dbReference type="NCBI Taxonomy" id="2828524"/>
    <lineage>
        <taxon>Eukaryota</taxon>
        <taxon>Fungi</taxon>
        <taxon>Dikarya</taxon>
        <taxon>Basidiomycota</taxon>
        <taxon>Agaricomycotina</taxon>
        <taxon>Agaricomycetes</taxon>
        <taxon>Agaricomycetidae</taxon>
        <taxon>Agaricales</taxon>
        <taxon>Agaricineae</taxon>
        <taxon>Psathyrellaceae</taxon>
        <taxon>Candolleomyces</taxon>
    </lineage>
</organism>
<feature type="non-terminal residue" evidence="1">
    <location>
        <position position="289"/>
    </location>
</feature>
<name>A0A9W8ME63_9AGAR</name>
<dbReference type="AlphaFoldDB" id="A0A9W8ME63"/>